<evidence type="ECO:0000256" key="4">
    <source>
        <dbReference type="ARBA" id="ARBA00022679"/>
    </source>
</evidence>
<keyword evidence="12" id="KW-1185">Reference proteome</keyword>
<dbReference type="InterPro" id="IPR000403">
    <property type="entry name" value="PI3/4_kinase_cat_dom"/>
</dbReference>
<evidence type="ECO:0000313" key="11">
    <source>
        <dbReference type="EMBL" id="CAG8524620.1"/>
    </source>
</evidence>
<dbReference type="OrthoDB" id="381190at2759"/>
<dbReference type="InterPro" id="IPR036940">
    <property type="entry name" value="PI3/4_kinase_cat_sf"/>
</dbReference>
<dbReference type="InterPro" id="IPR011009">
    <property type="entry name" value="Kinase-like_dom_sf"/>
</dbReference>
<keyword evidence="7" id="KW-0067">ATP-binding</keyword>
<dbReference type="GO" id="GO:0005634">
    <property type="term" value="C:nucleus"/>
    <property type="evidence" value="ECO:0007669"/>
    <property type="project" value="TreeGrafter"/>
</dbReference>
<dbReference type="SMART" id="SM01345">
    <property type="entry name" value="Rapamycin_bind"/>
    <property type="match status" value="1"/>
</dbReference>
<dbReference type="InterPro" id="IPR031559">
    <property type="entry name" value="SMG1"/>
</dbReference>
<protein>
    <recommendedName>
        <fullName evidence="2">non-specific serine/threonine protein kinase</fullName>
        <ecNumber evidence="2">2.7.11.1</ecNumber>
    </recommendedName>
</protein>
<dbReference type="PROSITE" id="PS50290">
    <property type="entry name" value="PI3_4_KINASE_3"/>
    <property type="match status" value="1"/>
</dbReference>
<keyword evidence="6" id="KW-0418">Kinase</keyword>
<sequence>ENEPVYTRRLSYVNQLVVILNEPCTPWEKSQIFEAVTRGAGFEAIFEDPRAPTNFKTAVAKCLAQTALIMNNEISSYFRWVFERLQASDSSSKEKEKERKLWLLTSLREVFTRNQLTPSSQTVSNSGPFQQFIPNVLHDLESLLDSMDSSDCFPGILEVLEKIAERYPAEFSERFQDIIDLLVGWYIDVSVSDSLHSLISDTFRRLRSFWAKNLKFAYELLSHFLADMEVLSGVTVSQEGPQIDDRAKSEAVADAVGPILQQTSSVEVNNVVDTENAHPFDQLRAWIIKFIFVIAELYMDTGWFEKGSQIILTMSSSRKASFVQHQVQSTKFLLLQIQNGLQKGLIDFVVDDWFDCFLQILSQWVPHVHPDIIIILANPNSSLMKLRLYHPHFARLHSDILDMFRILLKNQGLNFISSEDKIFLIQQITIEIGQMISFILSLNNPKIDMESSLKSNVMINTVNEEHISDLFPEGLQSLFNFTNLPTSTHILNDRTATFVIVFDIELIIQLVPVLGHAKEIFWIVYFIFNKVRGCGYFDGILMCSLINALRHACKRKHYFISEVEERQQPESSFFAMIFLINSLLQNQLELSFNVFTLIIEWVRDILEFCNAHEFTSTDTKDHIRQELECVICTLIDVSRSVKNNNIRIQIPKVIHDYFDVFGSLSISQKAFSKIIQRINDVDLRVQSGYSKLIYRINPFFATFLHDDLEDQLVMKFKANVCMAPNLGSFRSPHFQIVMNHLGMKELLTGQDETDNVAYDPCEKGQWRLRLFLSCQSNDLFNIQDVTEDNNLKHVHSEDEVVYAVVNSNDLLTFWTLWEVARYCVLSRLRTPFGGPKQTFDAFEKRLNDLLADDLSISIKNEFDDDNLHYSMINRYQLRDLINLFDRLELQIYNATVGTSLGNLPQAPRASIVFFRTNRKVCDDWFSRIRTGIIKGAKIIGDDALAVMHSFRALAQRVASLKQGLVTSENIWLTDFQQILSDVDKDYPIIKVILVRNTNTFIIIIPPVATLVECLQRLHAEDSIIGLLAWSRRICSSNENKVGLPDHTNEFTAGENIEPVNSTQMSQRNLTHKPISNQTNFDWMNGSHLFAESRYELAASEAIDSFDCLLDVDSEIQTIFPQARFLSSQIIDSYCMMQDLPSLAQWVHEHDEAEIIVDPLLKINQDYLTALAKYHDGDYLDAWKLIDNVPLQISQKYLNYRGANFIPILCLFREKLFNLANESPASGTLNQQTTLCVLENIVKQSFTDSLMNTIPLLLRSITMKSEAQQLHHFLSEFVEYINRNQNFSFSDTFFIDLSVWSPLNTAVDQLLSNPESDALKEVNIFKLIMAKIARKSSALNYAAHIFHHWKEDTPVEVVFEHSKMLFAQGLHQEAIIRVCSLLRDEQHPSFSFSKILIFRQNVLLKLAKWLQRTESQVDSETLSDLNLILGKDINSQDLDEKNLEPNLINGNLVEACLFNAINGESSTAKAWFAYASYHYQHGRQIVDELGSYKLSINLLSTISRKFQQVLINDWKISNGDNLTDCDVIIRNIFRMFLRKVSSLSRLDQGGDNVLDFNAILPWISQNSIDEITSSLNKIQKVLLIAYKSAVDGYFRFLQSAHGRNNDQNTQEYLRVERIEESDITTATLRILRLLVKHGPLFEESFVEGFNNTNIRSWENITPQLFSRLDHPEPFVQQQLCKLLCSIASVSPQLVVYHTVVASNSSGASDLNKQLLKRIVDSLDNSNGTLIIEIRHVIEELQRITVLWEELWLNKISGLQLDVNRRFHKFEREFERINDNLNLSSEQRNKIMKESYDAIMKPIILSIDRLYNSTIAAASTHHEKWFCRTFGNRIHEALETLRTPFSWESYKTGWDLLRNVHKDLTKELMSNRSLKLVDVSPFLATIKSSAIAMPGLPYHMDTVTIQSFDENFIILPTKTKPKKLVLLGSDGRQYGYLFKGHEDLHLDERIMQLLQITNDLLKRDKQTSARSLRARNYAVIPLGNHSGMIQWVENATQIFVLYKKWQHREHFAKVLQNNTDESVGNPQRPSDMYFEKIGKALKKEGWTASTSRRNWPHSVLKSVFLELVSETPSDLLEKEVWASCSSPKEWWMKSTSLSRSLAVMSVIGYIIGLGDRHLDNILIDFECGEVIHIDYNVCFEKGKKLRVPETIPFRLTQNIETVLGVTGVEGVFRIACENVLRVLRENKEILITLLEAFVYDPLVDWHQDVSEDREKQIMEIEENIGLLISRIAELRIPIENNQGHLSNLLSEFLSVFKHICEHYMNLYNQQVDLSEQPSQSNNIEVGESAFIHSQIELESLKSALSQRANECALWHAQHEKTIQSIQGPTLQIIYNEIFSSSSQIGASIFTPFLQILATNEFMLQRCSKIEQDFVSWMNERNTAFKNCLERLQFYRTLVVPLVPVLMMQDYYSKWPQLLISLLESSFSSQDFQALYQNSSLPIVSGNALNHIRDDLKISYANAVQESISLSEALVLATDKTALSESTLHTMLNNMLDEENSTNLNSRLLCLASVLSSLRELYQFSRESNDISDVFSHVGFSVDFQTVVKETLSNETLDKSSFLTYLIILLSIYHHIQIIKMKITDDEILGRTLAISTELLQSVRIILSLQHNFVNIILPKIFLLIHGSSKAFEPFAEVLRNLSTDTFNYWGMKHPESHYAVNSMNETFKQLGELAYREGISQAVHLLIIEFDELFNGLRDTLLKIQILLKELKEHSLPKDGQENLIEDCLIDNYTVHKLNVIVCVLLACEDYYKENFQPHLSTVWVSSMAMADAFKNGSDSLTRLWQVSRWWISELFIPCVKTLYTIAIDHIGSLFRTDNEDIGLTLDSSSHINNLISQGLISNDDINAQKLKVKQYSFHGCKVNFITMINLRKTQIEIVLQHRQMELMRFEWINEALIGDNSLIRQQFLQNLTQDVNRFVLMENLLQELVSQYRVINAEIVDFIATQIVNENTGELLRSFGDAVANQQMIFAQEFERMKHVVSLCNSILHLESFRTVTDKTVAMDADTLQLVKRLESAVQGSSKLSTIGTQLDITQQLSTLKIDESLDMDLLRNLENIAKDLRTVVEEVRNLMSELFPLIEPIANFEMDATDDSGKDARLKAKEFVREWSKFDSDFDAVINGALAVVDRRFHQKNNFSELEYTVMVENLHRDNERAISYLTETIIRVFENLFALGEVSGTIIQNESSQKISPENIDSKNSTGDFAQVDTGTEDIQIFNPLEADNKRNDSEIEEFGQNESYHNPVSSPFNDKMNDPSKNTIAGQVLLPSNEETVESWDVPMQQAQARNAFAVGIIRRIKAKLEGKDFESTTKMTVQEQIDKIIQQSLDTDNLFILLVQTHNVGYSPRVWIIGPDFQWPI</sequence>
<reference evidence="11" key="1">
    <citation type="submission" date="2021-06" db="EMBL/GenBank/DDBJ databases">
        <authorList>
            <person name="Kallberg Y."/>
            <person name="Tangrot J."/>
            <person name="Rosling A."/>
        </authorList>
    </citation>
    <scope>NUCLEOTIDE SEQUENCE</scope>
    <source>
        <strain evidence="11">FL966</strain>
    </source>
</reference>
<dbReference type="SUPFAM" id="SSF48371">
    <property type="entry name" value="ARM repeat"/>
    <property type="match status" value="1"/>
</dbReference>
<evidence type="ECO:0000256" key="1">
    <source>
        <dbReference type="ARBA" id="ARBA00011031"/>
    </source>
</evidence>
<dbReference type="EC" id="2.7.11.1" evidence="2"/>
<dbReference type="EMBL" id="CAJVQA010001749">
    <property type="protein sequence ID" value="CAG8524620.1"/>
    <property type="molecule type" value="Genomic_DNA"/>
</dbReference>
<evidence type="ECO:0000256" key="6">
    <source>
        <dbReference type="ARBA" id="ARBA00022777"/>
    </source>
</evidence>
<name>A0A9N9FCJ7_9GLOM</name>
<evidence type="ECO:0000256" key="2">
    <source>
        <dbReference type="ARBA" id="ARBA00012513"/>
    </source>
</evidence>
<dbReference type="InterPro" id="IPR039414">
    <property type="entry name" value="SMG1_PIKKc"/>
</dbReference>
<evidence type="ECO:0000313" key="12">
    <source>
        <dbReference type="Proteomes" id="UP000789759"/>
    </source>
</evidence>
<evidence type="ECO:0000256" key="5">
    <source>
        <dbReference type="ARBA" id="ARBA00022741"/>
    </source>
</evidence>
<dbReference type="GO" id="GO:0000184">
    <property type="term" value="P:nuclear-transcribed mRNA catabolic process, nonsense-mediated decay"/>
    <property type="evidence" value="ECO:0007669"/>
    <property type="project" value="InterPro"/>
</dbReference>
<comment type="catalytic activity">
    <reaction evidence="8">
        <text>L-threonyl-[protein] + ATP = O-phospho-L-threonyl-[protein] + ADP + H(+)</text>
        <dbReference type="Rhea" id="RHEA:46608"/>
        <dbReference type="Rhea" id="RHEA-COMP:11060"/>
        <dbReference type="Rhea" id="RHEA-COMP:11605"/>
        <dbReference type="ChEBI" id="CHEBI:15378"/>
        <dbReference type="ChEBI" id="CHEBI:30013"/>
        <dbReference type="ChEBI" id="CHEBI:30616"/>
        <dbReference type="ChEBI" id="CHEBI:61977"/>
        <dbReference type="ChEBI" id="CHEBI:456216"/>
        <dbReference type="EC" id="2.7.11.1"/>
    </reaction>
</comment>
<dbReference type="Pfam" id="PF15785">
    <property type="entry name" value="SMG1"/>
    <property type="match status" value="1"/>
</dbReference>
<organism evidence="11 12">
    <name type="scientific">Cetraspora pellucida</name>
    <dbReference type="NCBI Taxonomy" id="1433469"/>
    <lineage>
        <taxon>Eukaryota</taxon>
        <taxon>Fungi</taxon>
        <taxon>Fungi incertae sedis</taxon>
        <taxon>Mucoromycota</taxon>
        <taxon>Glomeromycotina</taxon>
        <taxon>Glomeromycetes</taxon>
        <taxon>Diversisporales</taxon>
        <taxon>Gigasporaceae</taxon>
        <taxon>Cetraspora</taxon>
    </lineage>
</organism>
<comment type="catalytic activity">
    <reaction evidence="9">
        <text>L-seryl-[protein] + ATP = O-phospho-L-seryl-[protein] + ADP + H(+)</text>
        <dbReference type="Rhea" id="RHEA:17989"/>
        <dbReference type="Rhea" id="RHEA-COMP:9863"/>
        <dbReference type="Rhea" id="RHEA-COMP:11604"/>
        <dbReference type="ChEBI" id="CHEBI:15378"/>
        <dbReference type="ChEBI" id="CHEBI:29999"/>
        <dbReference type="ChEBI" id="CHEBI:30616"/>
        <dbReference type="ChEBI" id="CHEBI:83421"/>
        <dbReference type="ChEBI" id="CHEBI:456216"/>
        <dbReference type="EC" id="2.7.11.1"/>
    </reaction>
</comment>
<gene>
    <name evidence="11" type="ORF">CPELLU_LOCUS3555</name>
</gene>
<keyword evidence="5" id="KW-0547">Nucleotide-binding</keyword>
<comment type="caution">
    <text evidence="11">The sequence shown here is derived from an EMBL/GenBank/DDBJ whole genome shotgun (WGS) entry which is preliminary data.</text>
</comment>
<evidence type="ECO:0000256" key="7">
    <source>
        <dbReference type="ARBA" id="ARBA00022840"/>
    </source>
</evidence>
<dbReference type="InterPro" id="IPR018936">
    <property type="entry name" value="PI3/4_kinase_CS"/>
</dbReference>
<dbReference type="Proteomes" id="UP000789759">
    <property type="component" value="Unassembled WGS sequence"/>
</dbReference>
<evidence type="ECO:0000256" key="9">
    <source>
        <dbReference type="ARBA" id="ARBA00048679"/>
    </source>
</evidence>
<dbReference type="PANTHER" id="PTHR11139">
    <property type="entry name" value="ATAXIA TELANGIECTASIA MUTATED ATM -RELATED"/>
    <property type="match status" value="1"/>
</dbReference>
<proteinExistence type="inferred from homology"/>
<dbReference type="SUPFAM" id="SSF56112">
    <property type="entry name" value="Protein kinase-like (PK-like)"/>
    <property type="match status" value="1"/>
</dbReference>
<evidence type="ECO:0000256" key="3">
    <source>
        <dbReference type="ARBA" id="ARBA00022527"/>
    </source>
</evidence>
<dbReference type="PROSITE" id="PS00916">
    <property type="entry name" value="PI3_4_KINASE_2"/>
    <property type="match status" value="1"/>
</dbReference>
<dbReference type="InterPro" id="IPR016024">
    <property type="entry name" value="ARM-type_fold"/>
</dbReference>
<dbReference type="GO" id="GO:0005524">
    <property type="term" value="F:ATP binding"/>
    <property type="evidence" value="ECO:0007669"/>
    <property type="project" value="UniProtKB-KW"/>
</dbReference>
<evidence type="ECO:0000259" key="10">
    <source>
        <dbReference type="PROSITE" id="PS50290"/>
    </source>
</evidence>
<dbReference type="CDD" id="cd05170">
    <property type="entry name" value="PIKKc_SMG1"/>
    <property type="match status" value="1"/>
</dbReference>
<evidence type="ECO:0000256" key="8">
    <source>
        <dbReference type="ARBA" id="ARBA00047899"/>
    </source>
</evidence>
<feature type="domain" description="PI3K/PI4K catalytic" evidence="10">
    <location>
        <begin position="1906"/>
        <end position="2248"/>
    </location>
</feature>
<dbReference type="Gene3D" id="3.30.1010.10">
    <property type="entry name" value="Phosphatidylinositol 3-kinase Catalytic Subunit, Chain A, domain 4"/>
    <property type="match status" value="1"/>
</dbReference>
<dbReference type="Pfam" id="PF00454">
    <property type="entry name" value="PI3_PI4_kinase"/>
    <property type="match status" value="1"/>
</dbReference>
<accession>A0A9N9FCJ7</accession>
<dbReference type="InterPro" id="IPR050517">
    <property type="entry name" value="DDR_Repair_Kinase"/>
</dbReference>
<dbReference type="GO" id="GO:0004674">
    <property type="term" value="F:protein serine/threonine kinase activity"/>
    <property type="evidence" value="ECO:0007669"/>
    <property type="project" value="UniProtKB-KW"/>
</dbReference>
<dbReference type="Gene3D" id="1.10.1070.11">
    <property type="entry name" value="Phosphatidylinositol 3-/4-kinase, catalytic domain"/>
    <property type="match status" value="1"/>
</dbReference>
<dbReference type="SMART" id="SM00146">
    <property type="entry name" value="PI3Kc"/>
    <property type="match status" value="1"/>
</dbReference>
<comment type="similarity">
    <text evidence="1">Belongs to the PI3/PI4-kinase family.</text>
</comment>
<keyword evidence="3" id="KW-0723">Serine/threonine-protein kinase</keyword>
<keyword evidence="4" id="KW-0808">Transferase</keyword>
<feature type="non-terminal residue" evidence="11">
    <location>
        <position position="3356"/>
    </location>
</feature>